<evidence type="ECO:0000256" key="2">
    <source>
        <dbReference type="ARBA" id="ARBA00022664"/>
    </source>
</evidence>
<comment type="caution">
    <text evidence="11">The sequence shown here is derived from an EMBL/GenBank/DDBJ whole genome shotgun (WGS) entry which is preliminary data.</text>
</comment>
<dbReference type="GO" id="GO:0031499">
    <property type="term" value="C:TRAMP complex"/>
    <property type="evidence" value="ECO:0007669"/>
    <property type="project" value="TreeGrafter"/>
</dbReference>
<dbReference type="GO" id="GO:0006397">
    <property type="term" value="P:mRNA processing"/>
    <property type="evidence" value="ECO:0007669"/>
    <property type="project" value="UniProtKB-KW"/>
</dbReference>
<organism evidence="11">
    <name type="scientific">Psilocybe cubensis</name>
    <name type="common">Psychedelic mushroom</name>
    <name type="synonym">Stropharia cubensis</name>
    <dbReference type="NCBI Taxonomy" id="181762"/>
    <lineage>
        <taxon>Eukaryota</taxon>
        <taxon>Fungi</taxon>
        <taxon>Dikarya</taxon>
        <taxon>Basidiomycota</taxon>
        <taxon>Agaricomycotina</taxon>
        <taxon>Agaricomycetes</taxon>
        <taxon>Agaricomycetidae</taxon>
        <taxon>Agaricales</taxon>
        <taxon>Agaricineae</taxon>
        <taxon>Strophariaceae</taxon>
        <taxon>Psilocybe</taxon>
    </lineage>
</organism>
<dbReference type="OrthoDB" id="7608935at2759"/>
<dbReference type="GO" id="GO:0071039">
    <property type="term" value="P:nuclear polyadenylation-dependent CUT catabolic process"/>
    <property type="evidence" value="ECO:0007669"/>
    <property type="project" value="TreeGrafter"/>
</dbReference>
<feature type="compositionally biased region" description="Polar residues" evidence="9">
    <location>
        <begin position="54"/>
        <end position="68"/>
    </location>
</feature>
<dbReference type="PANTHER" id="PTHR46543">
    <property type="entry name" value="ZINC FINGER CCHC DOMAIN-CONTAINING PROTEIN 7"/>
    <property type="match status" value="1"/>
</dbReference>
<dbReference type="InterPro" id="IPR051644">
    <property type="entry name" value="TRAMP_AT-DNA-binding"/>
</dbReference>
<reference evidence="11" key="1">
    <citation type="submission" date="2021-02" db="EMBL/GenBank/DDBJ databases">
        <title>Psilocybe cubensis genome.</title>
        <authorList>
            <person name="Mckernan K.J."/>
            <person name="Crawford S."/>
            <person name="Trippe A."/>
            <person name="Kane L.T."/>
            <person name="Mclaughlin S."/>
        </authorList>
    </citation>
    <scope>NUCLEOTIDE SEQUENCE [LARGE SCALE GENOMIC DNA]</scope>
    <source>
        <strain evidence="11">MGC-MH-2018</strain>
    </source>
</reference>
<dbReference type="InterPro" id="IPR036875">
    <property type="entry name" value="Znf_CCHC_sf"/>
</dbReference>
<dbReference type="GO" id="GO:0071031">
    <property type="term" value="P:nuclear mRNA surveillance of mRNA 3'-end processing"/>
    <property type="evidence" value="ECO:0007669"/>
    <property type="project" value="TreeGrafter"/>
</dbReference>
<evidence type="ECO:0000256" key="8">
    <source>
        <dbReference type="PROSITE-ProRule" id="PRU00047"/>
    </source>
</evidence>
<evidence type="ECO:0000256" key="6">
    <source>
        <dbReference type="ARBA" id="ARBA00022833"/>
    </source>
</evidence>
<keyword evidence="3" id="KW-0479">Metal-binding</keyword>
<dbReference type="GO" id="GO:0003723">
    <property type="term" value="F:RNA binding"/>
    <property type="evidence" value="ECO:0007669"/>
    <property type="project" value="TreeGrafter"/>
</dbReference>
<keyword evidence="7" id="KW-0539">Nucleus</keyword>
<dbReference type="GO" id="GO:0071037">
    <property type="term" value="P:nuclear polyadenylation-dependent snRNA catabolic process"/>
    <property type="evidence" value="ECO:0007669"/>
    <property type="project" value="TreeGrafter"/>
</dbReference>
<feature type="region of interest" description="Disordered" evidence="9">
    <location>
        <begin position="1"/>
        <end position="99"/>
    </location>
</feature>
<feature type="compositionally biased region" description="Polar residues" evidence="9">
    <location>
        <begin position="87"/>
        <end position="99"/>
    </location>
</feature>
<evidence type="ECO:0000256" key="5">
    <source>
        <dbReference type="ARBA" id="ARBA00022771"/>
    </source>
</evidence>
<dbReference type="InterPro" id="IPR001878">
    <property type="entry name" value="Znf_CCHC"/>
</dbReference>
<feature type="compositionally biased region" description="Basic and acidic residues" evidence="9">
    <location>
        <begin position="512"/>
        <end position="535"/>
    </location>
</feature>
<keyword evidence="5 8" id="KW-0863">Zinc-finger</keyword>
<accession>A0A8H7Y127</accession>
<evidence type="ECO:0000256" key="3">
    <source>
        <dbReference type="ARBA" id="ARBA00022723"/>
    </source>
</evidence>
<dbReference type="GO" id="GO:0008270">
    <property type="term" value="F:zinc ion binding"/>
    <property type="evidence" value="ECO:0007669"/>
    <property type="project" value="UniProtKB-KW"/>
</dbReference>
<dbReference type="SUPFAM" id="SSF57756">
    <property type="entry name" value="Retrovirus zinc finger-like domains"/>
    <property type="match status" value="1"/>
</dbReference>
<protein>
    <recommendedName>
        <fullName evidence="10">CCHC-type domain-containing protein</fullName>
    </recommendedName>
</protein>
<evidence type="ECO:0000259" key="10">
    <source>
        <dbReference type="PROSITE" id="PS50158"/>
    </source>
</evidence>
<evidence type="ECO:0000256" key="9">
    <source>
        <dbReference type="SAM" id="MobiDB-lite"/>
    </source>
</evidence>
<dbReference type="GO" id="GO:0071036">
    <property type="term" value="P:nuclear polyadenylation-dependent snoRNA catabolic process"/>
    <property type="evidence" value="ECO:0007669"/>
    <property type="project" value="TreeGrafter"/>
</dbReference>
<feature type="compositionally biased region" description="Polar residues" evidence="9">
    <location>
        <begin position="454"/>
        <end position="474"/>
    </location>
</feature>
<evidence type="ECO:0000256" key="4">
    <source>
        <dbReference type="ARBA" id="ARBA00022737"/>
    </source>
</evidence>
<dbReference type="Gene3D" id="4.10.60.10">
    <property type="entry name" value="Zinc finger, CCHC-type"/>
    <property type="match status" value="2"/>
</dbReference>
<dbReference type="GO" id="GO:0071035">
    <property type="term" value="P:nuclear polyadenylation-dependent rRNA catabolic process"/>
    <property type="evidence" value="ECO:0007669"/>
    <property type="project" value="TreeGrafter"/>
</dbReference>
<feature type="domain" description="CCHC-type" evidence="10">
    <location>
        <begin position="333"/>
        <end position="346"/>
    </location>
</feature>
<keyword evidence="6" id="KW-0862">Zinc</keyword>
<proteinExistence type="predicted"/>
<evidence type="ECO:0000313" key="11">
    <source>
        <dbReference type="EMBL" id="KAG5169215.1"/>
    </source>
</evidence>
<feature type="compositionally biased region" description="Basic residues" evidence="9">
    <location>
        <begin position="42"/>
        <end position="53"/>
    </location>
</feature>
<keyword evidence="2" id="KW-0507">mRNA processing</keyword>
<feature type="domain" description="CCHC-type" evidence="10">
    <location>
        <begin position="246"/>
        <end position="261"/>
    </location>
</feature>
<feature type="compositionally biased region" description="Basic and acidic residues" evidence="9">
    <location>
        <begin position="69"/>
        <end position="80"/>
    </location>
</feature>
<feature type="region of interest" description="Disordered" evidence="9">
    <location>
        <begin position="418"/>
        <end position="543"/>
    </location>
</feature>
<gene>
    <name evidence="11" type="ORF">JR316_005771</name>
</gene>
<name>A0A8H7Y127_PSICU</name>
<evidence type="ECO:0000256" key="1">
    <source>
        <dbReference type="ARBA" id="ARBA00004123"/>
    </source>
</evidence>
<dbReference type="GO" id="GO:0071038">
    <property type="term" value="P:TRAMP-dependent tRNA surveillance pathway"/>
    <property type="evidence" value="ECO:0007669"/>
    <property type="project" value="TreeGrafter"/>
</dbReference>
<dbReference type="PROSITE" id="PS50158">
    <property type="entry name" value="ZF_CCHC"/>
    <property type="match status" value="2"/>
</dbReference>
<dbReference type="SMART" id="SM00343">
    <property type="entry name" value="ZnF_C2HC"/>
    <property type="match status" value="5"/>
</dbReference>
<evidence type="ECO:0000256" key="7">
    <source>
        <dbReference type="ARBA" id="ARBA00023242"/>
    </source>
</evidence>
<comment type="subcellular location">
    <subcellularLocation>
        <location evidence="1">Nucleus</location>
    </subcellularLocation>
</comment>
<dbReference type="EMBL" id="JAFIQS010000005">
    <property type="protein sequence ID" value="KAG5169215.1"/>
    <property type="molecule type" value="Genomic_DNA"/>
</dbReference>
<feature type="compositionally biased region" description="Basic and acidic residues" evidence="9">
    <location>
        <begin position="483"/>
        <end position="497"/>
    </location>
</feature>
<keyword evidence="4" id="KW-0677">Repeat</keyword>
<dbReference type="AlphaFoldDB" id="A0A8H7Y127"/>
<sequence>MVSVEIIDLTTPPPIPQPSTVHLDSSHAVQVEEVTEAATSQKPRRKRKRKSRNSHNSPATTACPSSRSSPDRELDFEAQAKRKRSDPSSSGRTSQENGLQDITDKQDNLQAEDQDLFYVDVTPVPVPSARQIMAERSNEPVETSGKLLVPAHVTVLGSTPVEIISQPAVDSEDENFIDYLDYDDSKHTLRYFDDTPNEAIALNRTVCKNCGAEGEHKTSACPVMICLTCGARDEHSTRSCPISKVCFTCGMKGHINSNCPNRRSARALMAISEYECDRCSSSRHQTNECPTLWRMYEYFGTEEQTWTLNVRQSKKDLRLGEGGEGFVGDDEWCYCCGGHGHWGDDCNDQEENRFPEDFSAFSKVNVMNGPFYDPAKELKKFKSNTKSRVRDWDKDNLSWDKDAPSNVGRRARMKSRAILAQQEQHAEADSNDWFSNSAKHRSGLPPKPKSSLSINFKSSLGTAKSHSMPNNNPSLLARISEPSQDKHRSNRSDKRYLGDGCSSSRRNHHEHSRRDDKSSLDHYSGRNRRHVDSGPRYKGGYGK</sequence>
<dbReference type="PANTHER" id="PTHR46543:SF1">
    <property type="entry name" value="ZINC FINGER CCHC DOMAIN-CONTAINING PROTEIN 7"/>
    <property type="match status" value="1"/>
</dbReference>